<feature type="transmembrane region" description="Helical" evidence="1">
    <location>
        <begin position="103"/>
        <end position="121"/>
    </location>
</feature>
<dbReference type="Gene3D" id="1.10.1760.20">
    <property type="match status" value="1"/>
</dbReference>
<keyword evidence="1" id="KW-0472">Membrane</keyword>
<evidence type="ECO:0000313" key="3">
    <source>
        <dbReference type="Proteomes" id="UP000018550"/>
    </source>
</evidence>
<protein>
    <submittedName>
        <fullName evidence="2">Uncharacterized protein</fullName>
    </submittedName>
</protein>
<reference evidence="2 3" key="1">
    <citation type="journal article" date="2014" name="Genome Announc.">
        <title>Complete Genome Sequence of Spiroplasma apis B31T (ATCC 33834), a Bacterium Associated with May Disease of Honeybees (Apis mellifera).</title>
        <authorList>
            <person name="Ku C."/>
            <person name="Lo W.S."/>
            <person name="Chen L.L."/>
            <person name="Kuo C.H."/>
        </authorList>
    </citation>
    <scope>NUCLEOTIDE SEQUENCE [LARGE SCALE GENOMIC DNA]</scope>
    <source>
        <strain evidence="2">B31</strain>
    </source>
</reference>
<name>V5RJ71_SPIAP</name>
<accession>V5RJ71</accession>
<feature type="transmembrane region" description="Helical" evidence="1">
    <location>
        <begin position="44"/>
        <end position="69"/>
    </location>
</feature>
<feature type="transmembrane region" description="Helical" evidence="1">
    <location>
        <begin position="133"/>
        <end position="154"/>
    </location>
</feature>
<dbReference type="InterPro" id="IPR030945">
    <property type="entry name" value="EcfS_MSC_0063"/>
</dbReference>
<dbReference type="AlphaFoldDB" id="V5RJ71"/>
<keyword evidence="3" id="KW-1185">Reference proteome</keyword>
<dbReference type="PATRIC" id="fig|1276258.3.peg.671"/>
<proteinExistence type="predicted"/>
<dbReference type="KEGG" id="sapi:SAPIS_v1c06580"/>
<evidence type="ECO:0000313" key="2">
    <source>
        <dbReference type="EMBL" id="AHB36503.1"/>
    </source>
</evidence>
<dbReference type="OrthoDB" id="389711at2"/>
<keyword evidence="1" id="KW-0812">Transmembrane</keyword>
<dbReference type="NCBIfam" id="TIGR04522">
    <property type="entry name" value="EcfS_MSC_0063"/>
    <property type="match status" value="1"/>
</dbReference>
<dbReference type="HOGENOM" id="CLU_132680_0_0_14"/>
<dbReference type="Proteomes" id="UP000018550">
    <property type="component" value="Chromosome"/>
</dbReference>
<dbReference type="EMBL" id="CP006682">
    <property type="protein sequence ID" value="AHB36503.1"/>
    <property type="molecule type" value="Genomic_DNA"/>
</dbReference>
<organism evidence="2 3">
    <name type="scientific">Spiroplasma apis B31</name>
    <dbReference type="NCBI Taxonomy" id="1276258"/>
    <lineage>
        <taxon>Bacteria</taxon>
        <taxon>Bacillati</taxon>
        <taxon>Mycoplasmatota</taxon>
        <taxon>Mollicutes</taxon>
        <taxon>Entomoplasmatales</taxon>
        <taxon>Spiroplasmataceae</taxon>
        <taxon>Spiroplasma</taxon>
    </lineage>
</organism>
<dbReference type="eggNOG" id="COG4720">
    <property type="taxonomic scope" value="Bacteria"/>
</dbReference>
<sequence>MNKKINTKNMVMIAFLTSLMVVLGMLSSYFTKQTGKGILQLSEVISLSLVNTVPFFILVFASVCSGILIDLASGGIIYIPITIVVKLLIFLIVFLLKKKITMYIVVYIAYLPVFIYVPYAWITYDGSRAIQSLINECIQYTGTTVFACVFLRVFKNKRIYQY</sequence>
<dbReference type="RefSeq" id="WP_023789653.1">
    <property type="nucleotide sequence ID" value="NC_022998.1"/>
</dbReference>
<feature type="transmembrane region" description="Helical" evidence="1">
    <location>
        <begin position="75"/>
        <end position="96"/>
    </location>
</feature>
<keyword evidence="1" id="KW-1133">Transmembrane helix</keyword>
<evidence type="ECO:0000256" key="1">
    <source>
        <dbReference type="SAM" id="Phobius"/>
    </source>
</evidence>
<feature type="transmembrane region" description="Helical" evidence="1">
    <location>
        <begin position="12"/>
        <end position="32"/>
    </location>
</feature>
<dbReference type="STRING" id="1276258.SAPIS_v1c06580"/>
<gene>
    <name evidence="2" type="ORF">SAPIS_v1c06580</name>
</gene>